<dbReference type="PROSITE" id="PS50122">
    <property type="entry name" value="CHEB"/>
    <property type="match status" value="1"/>
</dbReference>
<comment type="similarity">
    <text evidence="5">Belongs to the CheB family.</text>
</comment>
<dbReference type="GO" id="GO:0005737">
    <property type="term" value="C:cytoplasm"/>
    <property type="evidence" value="ECO:0007669"/>
    <property type="project" value="UniProtKB-SubCell"/>
</dbReference>
<dbReference type="InterPro" id="IPR001789">
    <property type="entry name" value="Sig_transdc_resp-reg_receiver"/>
</dbReference>
<evidence type="ECO:0000256" key="4">
    <source>
        <dbReference type="ARBA" id="ARBA00048267"/>
    </source>
</evidence>
<keyword evidence="1 5" id="KW-0963">Cytoplasm</keyword>
<comment type="domain">
    <text evidence="5">Contains a C-terminal catalytic domain, and an N-terminal region which modulates catalytic activity.</text>
</comment>
<evidence type="ECO:0000256" key="5">
    <source>
        <dbReference type="HAMAP-Rule" id="MF_00099"/>
    </source>
</evidence>
<keyword evidence="2 5" id="KW-0145">Chemotaxis</keyword>
<feature type="active site" evidence="5 6">
    <location>
        <position position="193"/>
    </location>
</feature>
<dbReference type="InterPro" id="IPR035909">
    <property type="entry name" value="CheB_C"/>
</dbReference>
<feature type="modified residue" description="4-aspartylphosphate" evidence="5 7">
    <location>
        <position position="59"/>
    </location>
</feature>
<dbReference type="PIRSF" id="PIRSF000876">
    <property type="entry name" value="RR_chemtxs_CheB"/>
    <property type="match status" value="1"/>
</dbReference>
<comment type="function">
    <text evidence="5">Involved in chemotaxis. Part of a chemotaxis signal transduction system that modulates chemotaxis in response to various stimuli. Catalyzes the demethylation of specific methylglutamate residues introduced into the chemoreceptors (methyl-accepting chemotaxis proteins or MCP) by CheR. Also mediates the irreversible deamidation of specific glutamine residues to glutamic acid.</text>
</comment>
<dbReference type="Proteomes" id="UP000192418">
    <property type="component" value="Unassembled WGS sequence"/>
</dbReference>
<accession>A0A1W2EIL7</accession>
<comment type="catalytic activity">
    <reaction evidence="5">
        <text>L-glutaminyl-[protein] + H2O = L-glutamyl-[protein] + NH4(+)</text>
        <dbReference type="Rhea" id="RHEA:16441"/>
        <dbReference type="Rhea" id="RHEA-COMP:10207"/>
        <dbReference type="Rhea" id="RHEA-COMP:10208"/>
        <dbReference type="ChEBI" id="CHEBI:15377"/>
        <dbReference type="ChEBI" id="CHEBI:28938"/>
        <dbReference type="ChEBI" id="CHEBI:29973"/>
        <dbReference type="ChEBI" id="CHEBI:30011"/>
        <dbReference type="EC" id="3.5.1.44"/>
    </reaction>
</comment>
<feature type="domain" description="CheB-type methylesterase" evidence="10">
    <location>
        <begin position="186"/>
        <end position="376"/>
    </location>
</feature>
<name>A0A1W2EIL7_9BACT</name>
<evidence type="ECO:0000256" key="2">
    <source>
        <dbReference type="ARBA" id="ARBA00022500"/>
    </source>
</evidence>
<dbReference type="PANTHER" id="PTHR42872">
    <property type="entry name" value="PROTEIN-GLUTAMATE METHYLESTERASE/PROTEIN-GLUTAMINE GLUTAMINASE"/>
    <property type="match status" value="1"/>
</dbReference>
<dbReference type="HAMAP" id="MF_00099">
    <property type="entry name" value="CheB_chemtxs"/>
    <property type="match status" value="1"/>
</dbReference>
<feature type="active site" evidence="5 6">
    <location>
        <position position="220"/>
    </location>
</feature>
<keyword evidence="5 7" id="KW-0597">Phosphoprotein</keyword>
<dbReference type="InterPro" id="IPR011006">
    <property type="entry name" value="CheY-like_superfamily"/>
</dbReference>
<dbReference type="GO" id="GO:0006935">
    <property type="term" value="P:chemotaxis"/>
    <property type="evidence" value="ECO:0007669"/>
    <property type="project" value="UniProtKB-UniRule"/>
</dbReference>
<proteinExistence type="inferred from homology"/>
<dbReference type="Pfam" id="PF01339">
    <property type="entry name" value="CheB_methylest"/>
    <property type="match status" value="1"/>
</dbReference>
<dbReference type="GO" id="GO:0000156">
    <property type="term" value="F:phosphorelay response regulator activity"/>
    <property type="evidence" value="ECO:0007669"/>
    <property type="project" value="InterPro"/>
</dbReference>
<evidence type="ECO:0000256" key="7">
    <source>
        <dbReference type="PROSITE-ProRule" id="PRU00169"/>
    </source>
</evidence>
<evidence type="ECO:0000256" key="6">
    <source>
        <dbReference type="PROSITE-ProRule" id="PRU00050"/>
    </source>
</evidence>
<dbReference type="GO" id="GO:0050568">
    <property type="term" value="F:protein-glutamine glutaminase activity"/>
    <property type="evidence" value="ECO:0007669"/>
    <property type="project" value="UniProtKB-UniRule"/>
</dbReference>
<evidence type="ECO:0000256" key="8">
    <source>
        <dbReference type="SAM" id="MobiDB-lite"/>
    </source>
</evidence>
<dbReference type="GO" id="GO:0008984">
    <property type="term" value="F:protein-glutamate methylesterase activity"/>
    <property type="evidence" value="ECO:0007669"/>
    <property type="project" value="UniProtKB-UniRule"/>
</dbReference>
<protein>
    <recommendedName>
        <fullName evidence="5">Protein-glutamate methylesterase/protein-glutamine glutaminase</fullName>
        <ecNumber evidence="5">3.1.1.61</ecNumber>
        <ecNumber evidence="5">3.5.1.44</ecNumber>
    </recommendedName>
</protein>
<evidence type="ECO:0000256" key="3">
    <source>
        <dbReference type="ARBA" id="ARBA00022801"/>
    </source>
</evidence>
<evidence type="ECO:0000256" key="1">
    <source>
        <dbReference type="ARBA" id="ARBA00022490"/>
    </source>
</evidence>
<sequence length="396" mass="42188">MNASGELRVLVVDDSVVYRMMVSDVLSGFSNIQVVGTAHNGAAALAKVASLKPDLVTLDIEMPDMDGFEVLSVLAKQFPRVGVIMISGSAGKGGSRTIKALEQGAFDFVVKPEKGDLDGNRVQLEQHLIPILRSFSRMRDIQSILKGKKPLQSQGREKQSTGDNFLTQKSASLENSTSFENSVKSRVVALGVSTGGPVALGKILPLFPGDIGVPIVVVQHMPPVFTRALAESLDKKCEILVREARDGDPLVPGTAYIAPGGFHMKVVTQNQGEKKFLQITDDPPENGCRPSVDYLFRSVAAHFGACATGVIMTGMGYDGAQGVKQMSEQGARIIAQDEKTSAVFGMAKRPIEWGIVDAVVPLEKLAVEILKTVGMGKKRAASSNAAGGDETSPRKL</sequence>
<dbReference type="PROSITE" id="PS50110">
    <property type="entry name" value="RESPONSE_REGULATORY"/>
    <property type="match status" value="1"/>
</dbReference>
<dbReference type="Gene3D" id="3.40.50.180">
    <property type="entry name" value="Methylesterase CheB, C-terminal domain"/>
    <property type="match status" value="1"/>
</dbReference>
<dbReference type="SUPFAM" id="SSF52738">
    <property type="entry name" value="Methylesterase CheB, C-terminal domain"/>
    <property type="match status" value="1"/>
</dbReference>
<dbReference type="CDD" id="cd16432">
    <property type="entry name" value="CheB_Rec"/>
    <property type="match status" value="1"/>
</dbReference>
<gene>
    <name evidence="5" type="primary">cheB</name>
    <name evidence="11" type="ORF">SAMN02746065_13218</name>
</gene>
<dbReference type="CDD" id="cd17541">
    <property type="entry name" value="REC_CheB-like"/>
    <property type="match status" value="1"/>
</dbReference>
<dbReference type="OrthoDB" id="9793421at2"/>
<dbReference type="PANTHER" id="PTHR42872:SF6">
    <property type="entry name" value="PROTEIN-GLUTAMATE METHYLESTERASE_PROTEIN-GLUTAMINE GLUTAMINASE"/>
    <property type="match status" value="1"/>
</dbReference>
<dbReference type="RefSeq" id="WP_084071567.1">
    <property type="nucleotide sequence ID" value="NZ_FWXY01000032.1"/>
</dbReference>
<reference evidence="11 12" key="1">
    <citation type="submission" date="2017-04" db="EMBL/GenBank/DDBJ databases">
        <authorList>
            <person name="Afonso C.L."/>
            <person name="Miller P.J."/>
            <person name="Scott M.A."/>
            <person name="Spackman E."/>
            <person name="Goraichik I."/>
            <person name="Dimitrov K.M."/>
            <person name="Suarez D.L."/>
            <person name="Swayne D.E."/>
        </authorList>
    </citation>
    <scope>NUCLEOTIDE SEQUENCE [LARGE SCALE GENOMIC DNA]</scope>
    <source>
        <strain evidence="11 12">DSM 3385</strain>
    </source>
</reference>
<dbReference type="STRING" id="1121400.SAMN02746065_13218"/>
<keyword evidence="12" id="KW-1185">Reference proteome</keyword>
<keyword evidence="3 5" id="KW-0378">Hydrolase</keyword>
<feature type="active site" evidence="5 6">
    <location>
        <position position="318"/>
    </location>
</feature>
<comment type="subcellular location">
    <subcellularLocation>
        <location evidence="5">Cytoplasm</location>
    </subcellularLocation>
</comment>
<evidence type="ECO:0000313" key="11">
    <source>
        <dbReference type="EMBL" id="SMD09539.1"/>
    </source>
</evidence>
<organism evidence="11 12">
    <name type="scientific">Desulfocicer vacuolatum DSM 3385</name>
    <dbReference type="NCBI Taxonomy" id="1121400"/>
    <lineage>
        <taxon>Bacteria</taxon>
        <taxon>Pseudomonadati</taxon>
        <taxon>Thermodesulfobacteriota</taxon>
        <taxon>Desulfobacteria</taxon>
        <taxon>Desulfobacterales</taxon>
        <taxon>Desulfobacteraceae</taxon>
        <taxon>Desulfocicer</taxon>
    </lineage>
</organism>
<comment type="catalytic activity">
    <reaction evidence="4 5">
        <text>[protein]-L-glutamate 5-O-methyl ester + H2O = L-glutamyl-[protein] + methanol + H(+)</text>
        <dbReference type="Rhea" id="RHEA:23236"/>
        <dbReference type="Rhea" id="RHEA-COMP:10208"/>
        <dbReference type="Rhea" id="RHEA-COMP:10311"/>
        <dbReference type="ChEBI" id="CHEBI:15377"/>
        <dbReference type="ChEBI" id="CHEBI:15378"/>
        <dbReference type="ChEBI" id="CHEBI:17790"/>
        <dbReference type="ChEBI" id="CHEBI:29973"/>
        <dbReference type="ChEBI" id="CHEBI:82795"/>
        <dbReference type="EC" id="3.1.1.61"/>
    </reaction>
</comment>
<dbReference type="EMBL" id="FWXY01000032">
    <property type="protein sequence ID" value="SMD09539.1"/>
    <property type="molecule type" value="Genomic_DNA"/>
</dbReference>
<dbReference type="EC" id="3.1.1.61" evidence="5"/>
<dbReference type="EC" id="3.5.1.44" evidence="5"/>
<comment type="PTM">
    <text evidence="5">Phosphorylated by CheA. Phosphorylation of the N-terminal regulatory domain activates the methylesterase activity.</text>
</comment>
<evidence type="ECO:0000259" key="10">
    <source>
        <dbReference type="PROSITE" id="PS50122"/>
    </source>
</evidence>
<evidence type="ECO:0000259" key="9">
    <source>
        <dbReference type="PROSITE" id="PS50110"/>
    </source>
</evidence>
<dbReference type="NCBIfam" id="NF001965">
    <property type="entry name" value="PRK00742.1"/>
    <property type="match status" value="1"/>
</dbReference>
<feature type="region of interest" description="Disordered" evidence="8">
    <location>
        <begin position="146"/>
        <end position="167"/>
    </location>
</feature>
<feature type="domain" description="Response regulatory" evidence="9">
    <location>
        <begin position="8"/>
        <end position="126"/>
    </location>
</feature>
<dbReference type="Gene3D" id="3.40.50.2300">
    <property type="match status" value="1"/>
</dbReference>
<dbReference type="SMART" id="SM00448">
    <property type="entry name" value="REC"/>
    <property type="match status" value="1"/>
</dbReference>
<dbReference type="AlphaFoldDB" id="A0A1W2EIL7"/>
<dbReference type="SUPFAM" id="SSF52172">
    <property type="entry name" value="CheY-like"/>
    <property type="match status" value="1"/>
</dbReference>
<dbReference type="Pfam" id="PF00072">
    <property type="entry name" value="Response_reg"/>
    <property type="match status" value="1"/>
</dbReference>
<dbReference type="InterPro" id="IPR008248">
    <property type="entry name" value="CheB-like"/>
</dbReference>
<evidence type="ECO:0000313" key="12">
    <source>
        <dbReference type="Proteomes" id="UP000192418"/>
    </source>
</evidence>
<dbReference type="InterPro" id="IPR000673">
    <property type="entry name" value="Sig_transdc_resp-reg_Me-estase"/>
</dbReference>